<evidence type="ECO:0000313" key="4">
    <source>
        <dbReference type="EMBL" id="PLR86843.1"/>
    </source>
</evidence>
<feature type="binding site" evidence="3">
    <location>
        <position position="44"/>
    </location>
    <ligand>
        <name>a divalent metal cation</name>
        <dbReference type="ChEBI" id="CHEBI:60240"/>
    </ligand>
</feature>
<evidence type="ECO:0000313" key="7">
    <source>
        <dbReference type="Proteomes" id="UP000235114"/>
    </source>
</evidence>
<dbReference type="PANTHER" id="PTHR37302:SF3">
    <property type="entry name" value="DAMAGE-INDUCIBLE PROTEIN DINB"/>
    <property type="match status" value="1"/>
</dbReference>
<dbReference type="EMBL" id="PGVA01000001">
    <property type="protein sequence ID" value="PLR86843.1"/>
    <property type="molecule type" value="Genomic_DNA"/>
</dbReference>
<sequence>MLTLFRYNWQVRDEWFDWCEQLPQEEYIKQRTGGAGSFHETLLHIIDVEYSWIRALEAKSDIEIDFKGFESLQRVRELSERYHPEIFAFLQKWTSDMENLRCSAPWLDDEFTRGEVLRHIIAHEIHHVGQLSVWARDLDLRPVSANLIGRGLMEKPVND</sequence>
<dbReference type="Pfam" id="PF05163">
    <property type="entry name" value="DinB"/>
    <property type="match status" value="1"/>
</dbReference>
<dbReference type="InterPro" id="IPR007837">
    <property type="entry name" value="DinB"/>
</dbReference>
<dbReference type="AlphaFoldDB" id="A0A2N5GSU9"/>
<feature type="binding site" evidence="3">
    <location>
        <position position="127"/>
    </location>
    <ligand>
        <name>a divalent metal cation</name>
        <dbReference type="ChEBI" id="CHEBI:60240"/>
    </ligand>
</feature>
<dbReference type="InterPro" id="IPR034660">
    <property type="entry name" value="DinB/YfiT-like"/>
</dbReference>
<dbReference type="EMBL" id="PGVD01000053">
    <property type="protein sequence ID" value="PLR93331.1"/>
    <property type="molecule type" value="Genomic_DNA"/>
</dbReference>
<reference evidence="4 6" key="1">
    <citation type="submission" date="2017-11" db="EMBL/GenBank/DDBJ databases">
        <title>Comparitive Functional Genomics of Dry Heat Resistant strains isolated from the Viking Spacecraft.</title>
        <authorList>
            <person name="Seuylemezian A."/>
            <person name="Cooper K."/>
            <person name="Vaishampayan P."/>
        </authorList>
    </citation>
    <scope>NUCLEOTIDE SEQUENCE [LARGE SCALE GENOMIC DNA]</scope>
    <source>
        <strain evidence="4 6">M4.6</strain>
    </source>
</reference>
<reference evidence="5 7" key="2">
    <citation type="submission" date="2017-12" db="EMBL/GenBank/DDBJ databases">
        <title>Comparative Functional Genomics of Dry Heat Resistant strains isolated from the Viking Spacecraft.</title>
        <authorList>
            <person name="Seuylemezian A."/>
            <person name="Cooper K."/>
            <person name="Vaishampayan P."/>
        </authorList>
    </citation>
    <scope>NUCLEOTIDE SEQUENCE [LARGE SCALE GENOMIC DNA]</scope>
    <source>
        <strain evidence="5 7">ATCC 29669</strain>
    </source>
</reference>
<dbReference type="GO" id="GO:0046872">
    <property type="term" value="F:metal ion binding"/>
    <property type="evidence" value="ECO:0007669"/>
    <property type="project" value="UniProtKB-KW"/>
</dbReference>
<dbReference type="OrthoDB" id="25666at2"/>
<dbReference type="SUPFAM" id="SSF109854">
    <property type="entry name" value="DinB/YfiT-like putative metalloenzymes"/>
    <property type="match status" value="1"/>
</dbReference>
<name>A0A2N5GSU9_9BACI</name>
<keyword evidence="7" id="KW-1185">Reference proteome</keyword>
<evidence type="ECO:0000256" key="1">
    <source>
        <dbReference type="ARBA" id="ARBA00008635"/>
    </source>
</evidence>
<evidence type="ECO:0000256" key="3">
    <source>
        <dbReference type="PIRSR" id="PIRSR607837-1"/>
    </source>
</evidence>
<dbReference type="PANTHER" id="PTHR37302">
    <property type="entry name" value="SLR1116 PROTEIN"/>
    <property type="match status" value="1"/>
</dbReference>
<dbReference type="Proteomes" id="UP000235114">
    <property type="component" value="Unassembled WGS sequence"/>
</dbReference>
<gene>
    <name evidence="4" type="ORF">CU635_00715</name>
    <name evidence="5" type="ORF">CVD25_17175</name>
</gene>
<keyword evidence="2 3" id="KW-0479">Metal-binding</keyword>
<accession>A0A2N5GSU9</accession>
<comment type="caution">
    <text evidence="4">The sequence shown here is derived from an EMBL/GenBank/DDBJ whole genome shotgun (WGS) entry which is preliminary data.</text>
</comment>
<dbReference type="RefSeq" id="WP_101575253.1">
    <property type="nucleotide sequence ID" value="NZ_PGVA01000001.1"/>
</dbReference>
<evidence type="ECO:0000256" key="2">
    <source>
        <dbReference type="ARBA" id="ARBA00022723"/>
    </source>
</evidence>
<organism evidence="4 6">
    <name type="scientific">Bacillus canaveralius</name>
    <dbReference type="NCBI Taxonomy" id="1403243"/>
    <lineage>
        <taxon>Bacteria</taxon>
        <taxon>Bacillati</taxon>
        <taxon>Bacillota</taxon>
        <taxon>Bacilli</taxon>
        <taxon>Bacillales</taxon>
        <taxon>Bacillaceae</taxon>
        <taxon>Bacillus</taxon>
    </lineage>
</organism>
<dbReference type="Proteomes" id="UP000234951">
    <property type="component" value="Unassembled WGS sequence"/>
</dbReference>
<dbReference type="Gene3D" id="1.20.120.450">
    <property type="entry name" value="dinb family like domain"/>
    <property type="match status" value="1"/>
</dbReference>
<protein>
    <submittedName>
        <fullName evidence="4">Damage-inducible protein DinB</fullName>
    </submittedName>
</protein>
<proteinExistence type="inferred from homology"/>
<feature type="binding site" evidence="3">
    <location>
        <position position="123"/>
    </location>
    <ligand>
        <name>a divalent metal cation</name>
        <dbReference type="ChEBI" id="CHEBI:60240"/>
    </ligand>
</feature>
<evidence type="ECO:0000313" key="6">
    <source>
        <dbReference type="Proteomes" id="UP000234951"/>
    </source>
</evidence>
<comment type="similarity">
    <text evidence="1">Belongs to the DinB family.</text>
</comment>
<evidence type="ECO:0000313" key="5">
    <source>
        <dbReference type="EMBL" id="PLR93331.1"/>
    </source>
</evidence>